<dbReference type="GO" id="GO:0051225">
    <property type="term" value="P:spindle assembly"/>
    <property type="evidence" value="ECO:0007669"/>
    <property type="project" value="InterPro"/>
</dbReference>
<evidence type="ECO:0000256" key="1">
    <source>
        <dbReference type="ARBA" id="ARBA00004186"/>
    </source>
</evidence>
<keyword evidence="8" id="KW-0206">Cytoskeleton</keyword>
<comment type="caution">
    <text evidence="11">The sequence shown here is derived from an EMBL/GenBank/DDBJ whole genome shotgun (WGS) entry which is preliminary data.</text>
</comment>
<keyword evidence="4" id="KW-0132">Cell division</keyword>
<dbReference type="PANTHER" id="PTHR31570">
    <property type="entry name" value="HAUS AUGMIN-LIKE COMPLEX SUBUNIT 1"/>
    <property type="match status" value="1"/>
</dbReference>
<evidence type="ECO:0000313" key="12">
    <source>
        <dbReference type="Proteomes" id="UP000298416"/>
    </source>
</evidence>
<evidence type="ECO:0000256" key="6">
    <source>
        <dbReference type="ARBA" id="ARBA00022776"/>
    </source>
</evidence>
<dbReference type="Pfam" id="PF25762">
    <property type="entry name" value="HAUS1"/>
    <property type="match status" value="1"/>
</dbReference>
<comment type="subcellular location">
    <subcellularLocation>
        <location evidence="1">Cytoplasm</location>
        <location evidence="1">Cytoskeleton</location>
        <location evidence="1">Spindle</location>
    </subcellularLocation>
</comment>
<keyword evidence="6" id="KW-0498">Mitosis</keyword>
<comment type="similarity">
    <text evidence="2">Belongs to the HAUS1 family.</text>
</comment>
<dbReference type="InterPro" id="IPR026243">
    <property type="entry name" value="HAUS1"/>
</dbReference>
<sequence length="337" mass="37887">MVELQEALKEKAVSLPQMNQRFDSKMNDKMSVSIGDADPPSPTQYSTPCESPESGGAACLSDARTAQVKIWLVSQFHDAGKHVPDFDDTPQTISYLHNIVNQSHAQTKAATILSNDFRQKSAEYRSQAARMREVLEKMGLSTERLPSKLVASANILANVANLLDIRDTELSSFVVAAFDLSQRKAEVGEKKAQAKQESRQLLDFTRKALARLTYLKRTLAQLENDTAPSESEMAHWRSNMVILDKKGTQYLQEYSNYKKMLDRLSYSPEIRHGVLAEMADHRRVLQKETKPILESLRSYHDLPPDKALAALAVEEKKMKFAAAEKHLEEVLQSAIPE</sequence>
<evidence type="ECO:0008006" key="13">
    <source>
        <dbReference type="Google" id="ProtNLM"/>
    </source>
</evidence>
<evidence type="ECO:0000256" key="10">
    <source>
        <dbReference type="SAM" id="MobiDB-lite"/>
    </source>
</evidence>
<evidence type="ECO:0000256" key="5">
    <source>
        <dbReference type="ARBA" id="ARBA00022701"/>
    </source>
</evidence>
<dbReference type="GO" id="GO:0005829">
    <property type="term" value="C:cytosol"/>
    <property type="evidence" value="ECO:0007669"/>
    <property type="project" value="TreeGrafter"/>
</dbReference>
<dbReference type="GO" id="GO:0005819">
    <property type="term" value="C:spindle"/>
    <property type="evidence" value="ECO:0007669"/>
    <property type="project" value="UniProtKB-SubCell"/>
</dbReference>
<evidence type="ECO:0000256" key="4">
    <source>
        <dbReference type="ARBA" id="ARBA00022618"/>
    </source>
</evidence>
<dbReference type="PANTHER" id="PTHR31570:SF1">
    <property type="entry name" value="HAUS AUGMIN-LIKE COMPLEX SUBUNIT 1"/>
    <property type="match status" value="1"/>
</dbReference>
<organism evidence="11">
    <name type="scientific">Salvia splendens</name>
    <name type="common">Scarlet sage</name>
    <dbReference type="NCBI Taxonomy" id="180675"/>
    <lineage>
        <taxon>Eukaryota</taxon>
        <taxon>Viridiplantae</taxon>
        <taxon>Streptophyta</taxon>
        <taxon>Embryophyta</taxon>
        <taxon>Tracheophyta</taxon>
        <taxon>Spermatophyta</taxon>
        <taxon>Magnoliopsida</taxon>
        <taxon>eudicotyledons</taxon>
        <taxon>Gunneridae</taxon>
        <taxon>Pentapetalae</taxon>
        <taxon>asterids</taxon>
        <taxon>lamiids</taxon>
        <taxon>Lamiales</taxon>
        <taxon>Lamiaceae</taxon>
        <taxon>Nepetoideae</taxon>
        <taxon>Mentheae</taxon>
        <taxon>Salviinae</taxon>
        <taxon>Salvia</taxon>
        <taxon>Salvia subgen. Calosphace</taxon>
        <taxon>core Calosphace</taxon>
    </lineage>
</organism>
<protein>
    <recommendedName>
        <fullName evidence="13">HAUS augmin-like complex subunit 1</fullName>
    </recommendedName>
</protein>
<name>A0A8X8YDV9_SALSN</name>
<reference evidence="11" key="2">
    <citation type="submission" date="2020-08" db="EMBL/GenBank/DDBJ databases">
        <title>Plant Genome Project.</title>
        <authorList>
            <person name="Zhang R.-G."/>
        </authorList>
    </citation>
    <scope>NUCLEOTIDE SEQUENCE</scope>
    <source>
        <strain evidence="11">Huo1</strain>
        <tissue evidence="11">Leaf</tissue>
    </source>
</reference>
<evidence type="ECO:0000256" key="7">
    <source>
        <dbReference type="ARBA" id="ARBA00023054"/>
    </source>
</evidence>
<keyword evidence="12" id="KW-1185">Reference proteome</keyword>
<dbReference type="GO" id="GO:0070652">
    <property type="term" value="C:HAUS complex"/>
    <property type="evidence" value="ECO:0007669"/>
    <property type="project" value="InterPro"/>
</dbReference>
<evidence type="ECO:0000313" key="11">
    <source>
        <dbReference type="EMBL" id="KAG6427951.1"/>
    </source>
</evidence>
<keyword evidence="9" id="KW-0131">Cell cycle</keyword>
<dbReference type="EMBL" id="PNBA02000004">
    <property type="protein sequence ID" value="KAG6427951.1"/>
    <property type="molecule type" value="Genomic_DNA"/>
</dbReference>
<evidence type="ECO:0000256" key="8">
    <source>
        <dbReference type="ARBA" id="ARBA00023212"/>
    </source>
</evidence>
<evidence type="ECO:0000256" key="2">
    <source>
        <dbReference type="ARBA" id="ARBA00005479"/>
    </source>
</evidence>
<dbReference type="AlphaFoldDB" id="A0A8X8YDV9"/>
<keyword evidence="7" id="KW-0175">Coiled coil</keyword>
<dbReference type="Proteomes" id="UP000298416">
    <property type="component" value="Unassembled WGS sequence"/>
</dbReference>
<keyword evidence="5" id="KW-0493">Microtubule</keyword>
<keyword evidence="3" id="KW-0963">Cytoplasm</keyword>
<dbReference type="OrthoDB" id="5372507at2759"/>
<dbReference type="GO" id="GO:0005874">
    <property type="term" value="C:microtubule"/>
    <property type="evidence" value="ECO:0007669"/>
    <property type="project" value="UniProtKB-KW"/>
</dbReference>
<accession>A0A8X8YDV9</accession>
<evidence type="ECO:0000256" key="9">
    <source>
        <dbReference type="ARBA" id="ARBA00023306"/>
    </source>
</evidence>
<dbReference type="GO" id="GO:0051301">
    <property type="term" value="P:cell division"/>
    <property type="evidence" value="ECO:0007669"/>
    <property type="project" value="UniProtKB-KW"/>
</dbReference>
<evidence type="ECO:0000256" key="3">
    <source>
        <dbReference type="ARBA" id="ARBA00022490"/>
    </source>
</evidence>
<feature type="region of interest" description="Disordered" evidence="10">
    <location>
        <begin position="31"/>
        <end position="57"/>
    </location>
</feature>
<reference evidence="11" key="1">
    <citation type="submission" date="2018-01" db="EMBL/GenBank/DDBJ databases">
        <authorList>
            <person name="Mao J.F."/>
        </authorList>
    </citation>
    <scope>NUCLEOTIDE SEQUENCE</scope>
    <source>
        <strain evidence="11">Huo1</strain>
        <tissue evidence="11">Leaf</tissue>
    </source>
</reference>
<gene>
    <name evidence="11" type="ORF">SASPL_112199</name>
</gene>
<proteinExistence type="inferred from homology"/>